<name>A0A6V8MU81_9BACT</name>
<dbReference type="GO" id="GO:0016020">
    <property type="term" value="C:membrane"/>
    <property type="evidence" value="ECO:0007669"/>
    <property type="project" value="UniProtKB-SubCell"/>
</dbReference>
<keyword evidence="2 5" id="KW-0812">Transmembrane</keyword>
<feature type="transmembrane region" description="Helical" evidence="5">
    <location>
        <begin position="34"/>
        <end position="60"/>
    </location>
</feature>
<evidence type="ECO:0000256" key="4">
    <source>
        <dbReference type="ARBA" id="ARBA00023136"/>
    </source>
</evidence>
<keyword evidence="4 5" id="KW-0472">Membrane</keyword>
<evidence type="ECO:0000256" key="3">
    <source>
        <dbReference type="ARBA" id="ARBA00022989"/>
    </source>
</evidence>
<sequence>MALEGFEIPIHKSLIDQILIGGVPRTIALINGTLVAALGLGLHSFLALPIGIVIHMLALAATKADPEFFSCFRRHIRQKNLYTV</sequence>
<comment type="caution">
    <text evidence="6">The sequence shown here is derived from an EMBL/GenBank/DDBJ whole genome shotgun (WGS) entry which is preliminary data.</text>
</comment>
<dbReference type="EMBL" id="BLXY01000002">
    <property type="protein sequence ID" value="GFO63612.1"/>
    <property type="molecule type" value="Genomic_DNA"/>
</dbReference>
<evidence type="ECO:0000256" key="1">
    <source>
        <dbReference type="ARBA" id="ARBA00004370"/>
    </source>
</evidence>
<protein>
    <submittedName>
        <fullName evidence="6">Conjugal transfer protein TrbD</fullName>
    </submittedName>
</protein>
<dbReference type="Proteomes" id="UP000568888">
    <property type="component" value="Unassembled WGS sequence"/>
</dbReference>
<dbReference type="InterPro" id="IPR007792">
    <property type="entry name" value="T4SS_VirB3/TrbD/AvhB"/>
</dbReference>
<evidence type="ECO:0000313" key="6">
    <source>
        <dbReference type="EMBL" id="GFO63612.1"/>
    </source>
</evidence>
<dbReference type="RefSeq" id="WP_183346462.1">
    <property type="nucleotide sequence ID" value="NZ_BLXY01000002.1"/>
</dbReference>
<accession>A0A6V8MU81</accession>
<reference evidence="7" key="1">
    <citation type="submission" date="2020-06" db="EMBL/GenBank/DDBJ databases">
        <title>Draft genomic sequecing of Geomonas sp. Red736.</title>
        <authorList>
            <person name="Itoh H."/>
            <person name="Xu Z.X."/>
            <person name="Ushijima N."/>
            <person name="Masuda Y."/>
            <person name="Shiratori Y."/>
            <person name="Senoo K."/>
        </authorList>
    </citation>
    <scope>NUCLEOTIDE SEQUENCE [LARGE SCALE GENOMIC DNA]</scope>
    <source>
        <strain evidence="7">Red736</strain>
    </source>
</reference>
<dbReference type="AlphaFoldDB" id="A0A6V8MU81"/>
<proteinExistence type="predicted"/>
<evidence type="ECO:0000313" key="7">
    <source>
        <dbReference type="Proteomes" id="UP000568888"/>
    </source>
</evidence>
<evidence type="ECO:0000256" key="5">
    <source>
        <dbReference type="SAM" id="Phobius"/>
    </source>
</evidence>
<comment type="subcellular location">
    <subcellularLocation>
        <location evidence="1">Membrane</location>
    </subcellularLocation>
</comment>
<organism evidence="6 7">
    <name type="scientific">Geomonas paludis</name>
    <dbReference type="NCBI Taxonomy" id="2740185"/>
    <lineage>
        <taxon>Bacteria</taxon>
        <taxon>Pseudomonadati</taxon>
        <taxon>Thermodesulfobacteriota</taxon>
        <taxon>Desulfuromonadia</taxon>
        <taxon>Geobacterales</taxon>
        <taxon>Geobacteraceae</taxon>
        <taxon>Geomonas</taxon>
    </lineage>
</organism>
<dbReference type="Pfam" id="PF05101">
    <property type="entry name" value="VirB3"/>
    <property type="match status" value="1"/>
</dbReference>
<keyword evidence="3 5" id="KW-1133">Transmembrane helix</keyword>
<gene>
    <name evidence="6" type="ORF">GMPD_15310</name>
</gene>
<evidence type="ECO:0000256" key="2">
    <source>
        <dbReference type="ARBA" id="ARBA00022692"/>
    </source>
</evidence>